<dbReference type="AlphaFoldDB" id="A0A285GVY1"/>
<dbReference type="Proteomes" id="UP000219573">
    <property type="component" value="Unassembled WGS sequence"/>
</dbReference>
<evidence type="ECO:0000313" key="1">
    <source>
        <dbReference type="EMBL" id="SNY27454.1"/>
    </source>
</evidence>
<name>A0A285GVY1_9FIRM</name>
<accession>A0A285GVY1</accession>
<sequence>MKVDFLFAWSKNEHDDMKAVGGGFKLPAPIKWFKSLFKK</sequence>
<gene>
    <name evidence="1" type="ORF">SAMN06265827_11126</name>
</gene>
<proteinExistence type="predicted"/>
<dbReference type="EMBL" id="OBDZ01000011">
    <property type="protein sequence ID" value="SNY27454.1"/>
    <property type="molecule type" value="Genomic_DNA"/>
</dbReference>
<reference evidence="2" key="1">
    <citation type="submission" date="2017-09" db="EMBL/GenBank/DDBJ databases">
        <authorList>
            <person name="Varghese N."/>
            <person name="Submissions S."/>
        </authorList>
    </citation>
    <scope>NUCLEOTIDE SEQUENCE [LARGE SCALE GENOMIC DNA]</scope>
    <source>
        <strain evidence="2">MSL47</strain>
    </source>
</reference>
<organism evidence="1 2">
    <name type="scientific">Orenia metallireducens</name>
    <dbReference type="NCBI Taxonomy" id="1413210"/>
    <lineage>
        <taxon>Bacteria</taxon>
        <taxon>Bacillati</taxon>
        <taxon>Bacillota</taxon>
        <taxon>Clostridia</taxon>
        <taxon>Halanaerobiales</taxon>
        <taxon>Halobacteroidaceae</taxon>
        <taxon>Orenia</taxon>
    </lineage>
</organism>
<keyword evidence="2" id="KW-1185">Reference proteome</keyword>
<protein>
    <submittedName>
        <fullName evidence="1">Uncharacterized protein</fullName>
    </submittedName>
</protein>
<evidence type="ECO:0000313" key="2">
    <source>
        <dbReference type="Proteomes" id="UP000219573"/>
    </source>
</evidence>